<evidence type="ECO:0000256" key="1">
    <source>
        <dbReference type="ARBA" id="ARBA00008535"/>
    </source>
</evidence>
<dbReference type="EnsemblMetazoa" id="XM_011408366.1">
    <property type="protein sequence ID" value="XP_011406668.1"/>
    <property type="gene ID" value="LOC105314282"/>
</dbReference>
<keyword evidence="2" id="KW-0547">Nucleotide-binding</keyword>
<dbReference type="InterPro" id="IPR006703">
    <property type="entry name" value="G_AIG1"/>
</dbReference>
<evidence type="ECO:0000259" key="4">
    <source>
        <dbReference type="Pfam" id="PF04548"/>
    </source>
</evidence>
<evidence type="ECO:0000313" key="5">
    <source>
        <dbReference type="EnsemblMetazoa" id="Aqu2.1.19447_001"/>
    </source>
</evidence>
<keyword evidence="6" id="KW-1185">Reference proteome</keyword>
<dbReference type="GO" id="GO:0005525">
    <property type="term" value="F:GTP binding"/>
    <property type="evidence" value="ECO:0007669"/>
    <property type="project" value="InterPro"/>
</dbReference>
<dbReference type="SUPFAM" id="SSF52540">
    <property type="entry name" value="P-loop containing nucleoside triphosphate hydrolases"/>
    <property type="match status" value="1"/>
</dbReference>
<dbReference type="InParanoid" id="A0A1X7TWR9"/>
<sequence>MSVLLIGSTGMGKSTLGNFLLNPDDKHLFNKQTFPSATTNRPMTEEVKVVSKRVRIEASKSEMLTIIDTPGYIKNGEKDLLHIINIIRKLNECGEIKACILVIKFSSKIDAQCKATMKHYSRLLPDLFDKNVIIVMTEFYTDTRSEALRKRQCIDVEQVKRNTIIELTKYSNNQISYSPQLFTIDCLPMTSAEKETSLIERKAILNYVFQLPPIRIKIQKIPKPDYIIHKDAQENDKLQGQIKGYSERLKEFYKTSKEALEDAHKKEREFNEIESKINNLETNLRDKNTTEDVVASQWSFNGGWIRSRLMTRDFNVKSPHKITNYSMNGNCEFNDVVQTSYTVSGRVQGKFSRRINASVIAYTEKRIKYADEIEDSKRRLSIENTNLTQCKSACEDFHKIHEESETEIKLLEQQIDEIRATAARFQSDFMTLDEAMSKLKS</sequence>
<feature type="domain" description="AIG1-type G" evidence="4">
    <location>
        <begin position="2"/>
        <end position="138"/>
    </location>
</feature>
<reference evidence="5" key="2">
    <citation type="submission" date="2017-05" db="UniProtKB">
        <authorList>
            <consortium name="EnsemblMetazoa"/>
        </authorList>
    </citation>
    <scope>IDENTIFICATION</scope>
</reference>
<evidence type="ECO:0000256" key="2">
    <source>
        <dbReference type="ARBA" id="ARBA00022741"/>
    </source>
</evidence>
<dbReference type="Pfam" id="PF04548">
    <property type="entry name" value="AIG1"/>
    <property type="match status" value="1"/>
</dbReference>
<feature type="coiled-coil region" evidence="3">
    <location>
        <begin position="394"/>
        <end position="428"/>
    </location>
</feature>
<gene>
    <name evidence="5" type="primary">105314282</name>
</gene>
<dbReference type="Gene3D" id="3.40.50.300">
    <property type="entry name" value="P-loop containing nucleotide triphosphate hydrolases"/>
    <property type="match status" value="1"/>
</dbReference>
<keyword evidence="3" id="KW-0175">Coiled coil</keyword>
<evidence type="ECO:0000313" key="6">
    <source>
        <dbReference type="Proteomes" id="UP000007879"/>
    </source>
</evidence>
<proteinExistence type="inferred from homology"/>
<organism evidence="5">
    <name type="scientific">Amphimedon queenslandica</name>
    <name type="common">Sponge</name>
    <dbReference type="NCBI Taxonomy" id="400682"/>
    <lineage>
        <taxon>Eukaryota</taxon>
        <taxon>Metazoa</taxon>
        <taxon>Porifera</taxon>
        <taxon>Demospongiae</taxon>
        <taxon>Heteroscleromorpha</taxon>
        <taxon>Haplosclerida</taxon>
        <taxon>Niphatidae</taxon>
        <taxon>Amphimedon</taxon>
    </lineage>
</organism>
<name>A0A1X7TWR9_AMPQE</name>
<dbReference type="AlphaFoldDB" id="A0A1X7TWR9"/>
<comment type="similarity">
    <text evidence="1">Belongs to the TRAFAC class TrmE-Era-EngA-EngB-Septin-like GTPase superfamily. AIG1/Toc34/Toc159-like paraseptin GTPase family. IAN subfamily.</text>
</comment>
<reference evidence="6" key="1">
    <citation type="journal article" date="2010" name="Nature">
        <title>The Amphimedon queenslandica genome and the evolution of animal complexity.</title>
        <authorList>
            <person name="Srivastava M."/>
            <person name="Simakov O."/>
            <person name="Chapman J."/>
            <person name="Fahey B."/>
            <person name="Gauthier M.E."/>
            <person name="Mitros T."/>
            <person name="Richards G.S."/>
            <person name="Conaco C."/>
            <person name="Dacre M."/>
            <person name="Hellsten U."/>
            <person name="Larroux C."/>
            <person name="Putnam N.H."/>
            <person name="Stanke M."/>
            <person name="Adamska M."/>
            <person name="Darling A."/>
            <person name="Degnan S.M."/>
            <person name="Oakley T.H."/>
            <person name="Plachetzki D.C."/>
            <person name="Zhai Y."/>
            <person name="Adamski M."/>
            <person name="Calcino A."/>
            <person name="Cummins S.F."/>
            <person name="Goodstein D.M."/>
            <person name="Harris C."/>
            <person name="Jackson D.J."/>
            <person name="Leys S.P."/>
            <person name="Shu S."/>
            <person name="Woodcroft B.J."/>
            <person name="Vervoort M."/>
            <person name="Kosik K.S."/>
            <person name="Manning G."/>
            <person name="Degnan B.M."/>
            <person name="Rokhsar D.S."/>
        </authorList>
    </citation>
    <scope>NUCLEOTIDE SEQUENCE [LARGE SCALE GENOMIC DNA]</scope>
</reference>
<dbReference type="Proteomes" id="UP000007879">
    <property type="component" value="Unassembled WGS sequence"/>
</dbReference>
<protein>
    <recommendedName>
        <fullName evidence="4">AIG1-type G domain-containing protein</fullName>
    </recommendedName>
</protein>
<evidence type="ECO:0000256" key="3">
    <source>
        <dbReference type="SAM" id="Coils"/>
    </source>
</evidence>
<feature type="coiled-coil region" evidence="3">
    <location>
        <begin position="256"/>
        <end position="290"/>
    </location>
</feature>
<dbReference type="InterPro" id="IPR027417">
    <property type="entry name" value="P-loop_NTPase"/>
</dbReference>
<dbReference type="KEGG" id="aqu:105314282"/>
<accession>A0A1X7TWR9</accession>
<dbReference type="EnsemblMetazoa" id="Aqu2.1.19447_001">
    <property type="protein sequence ID" value="Aqu2.1.19447_001"/>
    <property type="gene ID" value="Aqu2.1.19447"/>
</dbReference>
<dbReference type="OrthoDB" id="2386367at2759"/>